<sequence>MDQGTASTLANCPPQRRHLAPKGAPRTAPSLASIDFSLLHDDRLGSISSFPHHSTTRDPPRFSVDPSRGGPRSRPLQNLLTLDLFLTPPATGFTAHLPSSTSLTKLLLPDPPQRAVAALAETCQAAFVCRPLPP</sequence>
<proteinExistence type="predicted"/>
<feature type="region of interest" description="Disordered" evidence="1">
    <location>
        <begin position="1"/>
        <end position="28"/>
    </location>
</feature>
<reference evidence="2" key="1">
    <citation type="submission" date="2020-07" db="EMBL/GenBank/DDBJ databases">
        <title>The High-quality genome of the commercially important snow crab, Chionoecetes opilio.</title>
        <authorList>
            <person name="Jeong J.-H."/>
            <person name="Ryu S."/>
        </authorList>
    </citation>
    <scope>NUCLEOTIDE SEQUENCE</scope>
    <source>
        <strain evidence="2">MADBK_172401_WGS</strain>
        <tissue evidence="2">Digestive gland</tissue>
    </source>
</reference>
<evidence type="ECO:0000256" key="1">
    <source>
        <dbReference type="SAM" id="MobiDB-lite"/>
    </source>
</evidence>
<protein>
    <submittedName>
        <fullName evidence="2">Uncharacterized protein</fullName>
    </submittedName>
</protein>
<accession>A0A8J5CVL6</accession>
<dbReference type="AlphaFoldDB" id="A0A8J5CVL6"/>
<keyword evidence="3" id="KW-1185">Reference proteome</keyword>
<comment type="caution">
    <text evidence="2">The sequence shown here is derived from an EMBL/GenBank/DDBJ whole genome shotgun (WGS) entry which is preliminary data.</text>
</comment>
<evidence type="ECO:0000313" key="3">
    <source>
        <dbReference type="Proteomes" id="UP000770661"/>
    </source>
</evidence>
<organism evidence="2 3">
    <name type="scientific">Chionoecetes opilio</name>
    <name type="common">Atlantic snow crab</name>
    <name type="synonym">Cancer opilio</name>
    <dbReference type="NCBI Taxonomy" id="41210"/>
    <lineage>
        <taxon>Eukaryota</taxon>
        <taxon>Metazoa</taxon>
        <taxon>Ecdysozoa</taxon>
        <taxon>Arthropoda</taxon>
        <taxon>Crustacea</taxon>
        <taxon>Multicrustacea</taxon>
        <taxon>Malacostraca</taxon>
        <taxon>Eumalacostraca</taxon>
        <taxon>Eucarida</taxon>
        <taxon>Decapoda</taxon>
        <taxon>Pleocyemata</taxon>
        <taxon>Brachyura</taxon>
        <taxon>Eubrachyura</taxon>
        <taxon>Majoidea</taxon>
        <taxon>Majidae</taxon>
        <taxon>Chionoecetes</taxon>
    </lineage>
</organism>
<dbReference type="EMBL" id="JACEEZ010009206">
    <property type="protein sequence ID" value="KAG0722674.1"/>
    <property type="molecule type" value="Genomic_DNA"/>
</dbReference>
<name>A0A8J5CVL6_CHIOP</name>
<feature type="region of interest" description="Disordered" evidence="1">
    <location>
        <begin position="47"/>
        <end position="75"/>
    </location>
</feature>
<feature type="compositionally biased region" description="Polar residues" evidence="1">
    <location>
        <begin position="1"/>
        <end position="10"/>
    </location>
</feature>
<dbReference type="Proteomes" id="UP000770661">
    <property type="component" value="Unassembled WGS sequence"/>
</dbReference>
<gene>
    <name evidence="2" type="ORF">GWK47_044070</name>
</gene>
<evidence type="ECO:0000313" key="2">
    <source>
        <dbReference type="EMBL" id="KAG0722674.1"/>
    </source>
</evidence>